<feature type="domain" description="Pesticidal crystal protein Cry1Aa" evidence="2">
    <location>
        <begin position="465"/>
        <end position="525"/>
    </location>
</feature>
<protein>
    <recommendedName>
        <fullName evidence="6">Bacterial Ig domain-containing protein</fullName>
    </recommendedName>
</protein>
<dbReference type="InterPro" id="IPR041498">
    <property type="entry name" value="Big_6"/>
</dbReference>
<feature type="domain" description="Bacterial Ig" evidence="1">
    <location>
        <begin position="594"/>
        <end position="671"/>
    </location>
</feature>
<dbReference type="InterPro" id="IPR046746">
    <property type="entry name" value="Big_15"/>
</dbReference>
<reference evidence="4 5" key="1">
    <citation type="journal article" date="2014" name="Int. J. Syst. Evol. Microbiol.">
        <title>Listeria floridensis sp. nov., Listeria aquatica sp. nov., Listeria cornellensis sp. nov., Listeria riparia sp. nov. and Listeria grandensis sp. nov., from agricultural and natural environments.</title>
        <authorList>
            <person name="den Bakker H.C."/>
            <person name="Warchocki S."/>
            <person name="Wright E.M."/>
            <person name="Allred A.F."/>
            <person name="Ahlstrom C."/>
            <person name="Manuel C.S."/>
            <person name="Stasiewicz M.J."/>
            <person name="Burrell A."/>
            <person name="Roof S."/>
            <person name="Strawn L."/>
            <person name="Fortes E.D."/>
            <person name="Nightingale K.K."/>
            <person name="Kephart D."/>
            <person name="Wiedmann M."/>
        </authorList>
    </citation>
    <scope>NUCLEOTIDE SEQUENCE [LARGE SCALE GENOMIC DNA]</scope>
    <source>
        <strain evidence="5">FSL F6-969</strain>
    </source>
</reference>
<dbReference type="STRING" id="1265820.PCORN_00655"/>
<feature type="domain" description="Bacterial Ig" evidence="3">
    <location>
        <begin position="991"/>
        <end position="1068"/>
    </location>
</feature>
<dbReference type="InterPro" id="IPR013783">
    <property type="entry name" value="Ig-like_fold"/>
</dbReference>
<dbReference type="OrthoDB" id="2360677at2"/>
<proteinExistence type="predicted"/>
<evidence type="ECO:0000313" key="5">
    <source>
        <dbReference type="Proteomes" id="UP000019254"/>
    </source>
</evidence>
<feature type="domain" description="Bacterial Ig" evidence="3">
    <location>
        <begin position="904"/>
        <end position="977"/>
    </location>
</feature>
<dbReference type="EMBL" id="AODE01000004">
    <property type="protein sequence ID" value="EUJ32461.1"/>
    <property type="molecule type" value="Genomic_DNA"/>
</dbReference>
<evidence type="ECO:0000259" key="2">
    <source>
        <dbReference type="Pfam" id="PF18449"/>
    </source>
</evidence>
<feature type="domain" description="Pesticidal crystal protein Cry1Aa" evidence="2">
    <location>
        <begin position="132"/>
        <end position="190"/>
    </location>
</feature>
<evidence type="ECO:0000259" key="3">
    <source>
        <dbReference type="Pfam" id="PF20622"/>
    </source>
</evidence>
<evidence type="ECO:0008006" key="6">
    <source>
        <dbReference type="Google" id="ProtNLM"/>
    </source>
</evidence>
<comment type="caution">
    <text evidence="4">The sequence shown here is derived from an EMBL/GenBank/DDBJ whole genome shotgun (WGS) entry which is preliminary data.</text>
</comment>
<dbReference type="Proteomes" id="UP000019254">
    <property type="component" value="Unassembled WGS sequence"/>
</dbReference>
<feature type="domain" description="Bacterial Ig" evidence="1">
    <location>
        <begin position="825"/>
        <end position="896"/>
    </location>
</feature>
<evidence type="ECO:0000313" key="4">
    <source>
        <dbReference type="EMBL" id="EUJ32461.1"/>
    </source>
</evidence>
<dbReference type="InterPro" id="IPR054544">
    <property type="entry name" value="Pest_crys_Cry1Aa_dom-IV"/>
</dbReference>
<dbReference type="RefSeq" id="WP_036076608.1">
    <property type="nucleotide sequence ID" value="NZ_AODE01000004.1"/>
</dbReference>
<feature type="domain" description="Bacterial Ig" evidence="3">
    <location>
        <begin position="1170"/>
        <end position="1249"/>
    </location>
</feature>
<feature type="domain" description="Pesticidal crystal protein Cry1Aa" evidence="2">
    <location>
        <begin position="300"/>
        <end position="358"/>
    </location>
</feature>
<feature type="domain" description="Bacterial Ig" evidence="3">
    <location>
        <begin position="1079"/>
        <end position="1155"/>
    </location>
</feature>
<name>W7C9W0_9LIST</name>
<sequence>MANVLATSIITTLPPVQTHAAENKLKTTAVADTAKLNPIFMDDTTITGTGTPNLTVTITLFDVANRAKYATKTVTIDAAGKFSADSTGWVCYNPDNSILTGVTTILMADIYNVGLSSTGPSLDLRAVVSHYQLALDATKNLFISNNPVNDIKTTTDQAAVDAAQALVNLVTDASQKAALQKDIDKAQQQLTDSIKWATTAKFNPIFTDDTTITGTGTPDTVAMVRLYDLTGVLYADKMVNIDATGKFSTDSTGWVRYNKDGSVLTGVTTIQIANLKGARVAGAPGTPSYYDTVNVLSHYQLALDATNNLFISNDPVNNIKTTTDQAAVDAAQSLVNLVTDASQKAALQKDIDKAQQQLTDSIIKWVTTAKFNPIFTDDTTITGTGTPNTMARIVLYLAGEKYADKTVNIDATGKFSTDSTGWVCYNKAGSVLTGVTTVQIANLSGARVGDQTKTFDSVNVLSHYQLALDATNNLFISNDPANHIKGTTDQAAVDAAQALVNLVTDASQKAALQKDIDKAQAEINATSQLAIATATVNALFADAPTNSVLKDTTTQAMIDAAKAQVDALPSSVTEKAKLIADVNNADSLFNKIAATTINTLTADSTSVSGKGEPNSAIVIKNGSTTIASGKTDSAGNYSFIIAKQASGATIVATVTKASNYQTSSASTVIPDNSLELATDAVNALFADAPTNSILKDTTTQAMIDAAKAQVDALPRTAPEKAELTADVAKAETLFNQIATTTIENLTTDSTTVSGKGEPNSAIVIKNGSTTIASGKTDSAGNYSFIITKQAGGSTITATITKASNSKTSTASTTIADDSITQTTIGALTTDSTSVSGKGEPNSAIVIKNGSTTIASGNTDSAGNYNFIITKQVAGSVITATVTKASNNKTSAASISVASVAVDYSLTAKAYKVGDANLTGTYGKNISKVRLFVNGTVVTQATTASGSYTFKDISSFITKPTDKVEVVGVDGSYVERARIAVAVTGDPIYDYTLSANDYTLGSATLTGKYGKDVSKVRLWVNGVAVSQAVTNSDGTYTFDKVPSFIKLTTDKVEVVAVNAAYKEVARTAVVTKGSSILDTSLTAAPYAKGSANLTGTFGKDISKVRLWVNGVVVQQASTSNGAYTFTNISKFIVSKDDVVEVVGVDAQYNERNRITVTKTGFEVLDNALTGPATFTLDTGITSITGNYGANVSKVRLSVNGVIVKQASTASGVYTLAGISTLITKTTDLVEIVAVDAQYKEVNRIAVSVQNNPIVKDYSLTVNPYTIGSRSVTGSFGADIAYVRLAIDGVNVKTAILSNGTYTINGVDGVVIDKSHTVEIVATDAKYKEVKRITVSVN</sequence>
<dbReference type="Pfam" id="PF18449">
    <property type="entry name" value="Endotoxin_C2"/>
    <property type="match status" value="5"/>
</dbReference>
<accession>W7C9W0</accession>
<feature type="domain" description="Pesticidal crystal protein Cry1Aa" evidence="2">
    <location>
        <begin position="527"/>
        <end position="590"/>
    </location>
</feature>
<dbReference type="Gene3D" id="2.60.40.10">
    <property type="entry name" value="Immunoglobulins"/>
    <property type="match status" value="3"/>
</dbReference>
<feature type="domain" description="Pesticidal crystal protein Cry1Aa" evidence="2">
    <location>
        <begin position="674"/>
        <end position="735"/>
    </location>
</feature>
<dbReference type="PATRIC" id="fig|1265820.5.peg.123"/>
<gene>
    <name evidence="4" type="ORF">PCORN_00655</name>
</gene>
<dbReference type="Pfam" id="PF20622">
    <property type="entry name" value="Big_15"/>
    <property type="match status" value="5"/>
</dbReference>
<feature type="domain" description="Bacterial Ig" evidence="3">
    <location>
        <begin position="1258"/>
        <end position="1336"/>
    </location>
</feature>
<organism evidence="4 5">
    <name type="scientific">Listeria cornellensis FSL F6-0969</name>
    <dbReference type="NCBI Taxonomy" id="1265820"/>
    <lineage>
        <taxon>Bacteria</taxon>
        <taxon>Bacillati</taxon>
        <taxon>Bacillota</taxon>
        <taxon>Bacilli</taxon>
        <taxon>Bacillales</taxon>
        <taxon>Listeriaceae</taxon>
        <taxon>Listeria</taxon>
    </lineage>
</organism>
<keyword evidence="5" id="KW-1185">Reference proteome</keyword>
<dbReference type="Pfam" id="PF17936">
    <property type="entry name" value="Big_6"/>
    <property type="match status" value="3"/>
</dbReference>
<evidence type="ECO:0000259" key="1">
    <source>
        <dbReference type="Pfam" id="PF17936"/>
    </source>
</evidence>
<feature type="domain" description="Bacterial Ig" evidence="1">
    <location>
        <begin position="741"/>
        <end position="816"/>
    </location>
</feature>